<evidence type="ECO:0000256" key="10">
    <source>
        <dbReference type="SAM" id="Phobius"/>
    </source>
</evidence>
<feature type="transmembrane region" description="Helical" evidence="10">
    <location>
        <begin position="84"/>
        <end position="101"/>
    </location>
</feature>
<feature type="transmembrane region" description="Helical" evidence="10">
    <location>
        <begin position="135"/>
        <end position="152"/>
    </location>
</feature>
<keyword evidence="7 10" id="KW-0812">Transmembrane</keyword>
<evidence type="ECO:0000313" key="11">
    <source>
        <dbReference type="EMBL" id="KCZ91258.1"/>
    </source>
</evidence>
<evidence type="ECO:0000256" key="2">
    <source>
        <dbReference type="ARBA" id="ARBA00004651"/>
    </source>
</evidence>
<dbReference type="eggNOG" id="COG3201">
    <property type="taxonomic scope" value="Bacteria"/>
</dbReference>
<comment type="function">
    <text evidence="1">Required for nicotinamide riboside transport across the inner membrane.</text>
</comment>
<keyword evidence="6" id="KW-1003">Cell membrane</keyword>
<evidence type="ECO:0000256" key="1">
    <source>
        <dbReference type="ARBA" id="ARBA00002672"/>
    </source>
</evidence>
<keyword evidence="12" id="KW-1185">Reference proteome</keyword>
<gene>
    <name evidence="11" type="ORF">HJA_01930</name>
</gene>
<evidence type="ECO:0000256" key="9">
    <source>
        <dbReference type="ARBA" id="ARBA00023136"/>
    </source>
</evidence>
<comment type="similarity">
    <text evidence="3">Belongs to the nicotinamide ribonucleoside (NR) uptake permease (TC 4.B.1) family.</text>
</comment>
<evidence type="ECO:0000256" key="3">
    <source>
        <dbReference type="ARBA" id="ARBA00006669"/>
    </source>
</evidence>
<dbReference type="PANTHER" id="PTHR36122:SF2">
    <property type="entry name" value="NICOTINAMIDE RIBOSIDE TRANSPORTER PNUC"/>
    <property type="match status" value="1"/>
</dbReference>
<sequence length="194" mass="21680">MTWTEIAGFVTGALCVWLVVKRNIWNFPVGIANYIFFFVLFIGAGLYADAGLQVVYFGLALYGWYSWLRGGEDHTALKVHNPTLPQFLACLAAVGAIWAAIQFGLHRYTDSTVAGWDAITTALSLVAQFMLSRKWIANWWLWIAADLIYIPLYAVKGLWLTAGLYGIFLTMCIVGLMEWRTARAKMLAAENPAT</sequence>
<dbReference type="Proteomes" id="UP000024816">
    <property type="component" value="Unassembled WGS sequence"/>
</dbReference>
<dbReference type="Pfam" id="PF04973">
    <property type="entry name" value="NMN_transporter"/>
    <property type="match status" value="1"/>
</dbReference>
<evidence type="ECO:0000256" key="8">
    <source>
        <dbReference type="ARBA" id="ARBA00022989"/>
    </source>
</evidence>
<dbReference type="STRING" id="1280952.HJA_01930"/>
<dbReference type="NCBIfam" id="TIGR01528">
    <property type="entry name" value="NMN_trans_PnuC"/>
    <property type="match status" value="1"/>
</dbReference>
<organism evidence="11 12">
    <name type="scientific">Hyphomonas jannaschiana VP2</name>
    <dbReference type="NCBI Taxonomy" id="1280952"/>
    <lineage>
        <taxon>Bacteria</taxon>
        <taxon>Pseudomonadati</taxon>
        <taxon>Pseudomonadota</taxon>
        <taxon>Alphaproteobacteria</taxon>
        <taxon>Hyphomonadales</taxon>
        <taxon>Hyphomonadaceae</taxon>
        <taxon>Hyphomonas</taxon>
    </lineage>
</organism>
<keyword evidence="8 10" id="KW-1133">Transmembrane helix</keyword>
<feature type="transmembrane region" description="Helical" evidence="10">
    <location>
        <begin position="36"/>
        <end position="64"/>
    </location>
</feature>
<dbReference type="EMBL" id="ARYJ01000001">
    <property type="protein sequence ID" value="KCZ91258.1"/>
    <property type="molecule type" value="Genomic_DNA"/>
</dbReference>
<protein>
    <recommendedName>
        <fullName evidence="4">Nicotinamide riboside transporter PnuC</fullName>
    </recommendedName>
</protein>
<evidence type="ECO:0000256" key="7">
    <source>
        <dbReference type="ARBA" id="ARBA00022692"/>
    </source>
</evidence>
<dbReference type="PATRIC" id="fig|1280952.3.peg.392"/>
<evidence type="ECO:0000313" key="12">
    <source>
        <dbReference type="Proteomes" id="UP000024816"/>
    </source>
</evidence>
<evidence type="ECO:0000256" key="5">
    <source>
        <dbReference type="ARBA" id="ARBA00022448"/>
    </source>
</evidence>
<comment type="caution">
    <text evidence="11">The sequence shown here is derived from an EMBL/GenBank/DDBJ whole genome shotgun (WGS) entry which is preliminary data.</text>
</comment>
<evidence type="ECO:0000256" key="4">
    <source>
        <dbReference type="ARBA" id="ARBA00017522"/>
    </source>
</evidence>
<dbReference type="GO" id="GO:0005886">
    <property type="term" value="C:plasma membrane"/>
    <property type="evidence" value="ECO:0007669"/>
    <property type="project" value="UniProtKB-SubCell"/>
</dbReference>
<dbReference type="RefSeq" id="WP_035577455.1">
    <property type="nucleotide sequence ID" value="NZ_ARYJ01000001.1"/>
</dbReference>
<keyword evidence="9 10" id="KW-0472">Membrane</keyword>
<keyword evidence="5" id="KW-0813">Transport</keyword>
<evidence type="ECO:0000256" key="6">
    <source>
        <dbReference type="ARBA" id="ARBA00022475"/>
    </source>
</evidence>
<comment type="subcellular location">
    <subcellularLocation>
        <location evidence="2">Cell membrane</location>
        <topology evidence="2">Multi-pass membrane protein</topology>
    </subcellularLocation>
</comment>
<reference evidence="11 12" key="1">
    <citation type="journal article" date="2014" name="Antonie Van Leeuwenhoek">
        <title>Hyphomonas beringensis sp. nov. and Hyphomonas chukchiensis sp. nov., isolated from surface seawater of the Bering Sea and Chukchi Sea.</title>
        <authorList>
            <person name="Li C."/>
            <person name="Lai Q."/>
            <person name="Li G."/>
            <person name="Dong C."/>
            <person name="Wang J."/>
            <person name="Liao Y."/>
            <person name="Shao Z."/>
        </authorList>
    </citation>
    <scope>NUCLEOTIDE SEQUENCE [LARGE SCALE GENOMIC DNA]</scope>
    <source>
        <strain evidence="11 12">VP2</strain>
    </source>
</reference>
<proteinExistence type="inferred from homology"/>
<dbReference type="InterPro" id="IPR006419">
    <property type="entry name" value="NMN_transpt_PnuC"/>
</dbReference>
<dbReference type="PANTHER" id="PTHR36122">
    <property type="entry name" value="NICOTINAMIDE RIBOSIDE TRANSPORTER PNUC"/>
    <property type="match status" value="1"/>
</dbReference>
<feature type="transmembrane region" description="Helical" evidence="10">
    <location>
        <begin position="158"/>
        <end position="177"/>
    </location>
</feature>
<dbReference type="AlphaFoldDB" id="A0A059FLA5"/>
<accession>A0A059FLA5</accession>
<name>A0A059FLA5_9PROT</name>
<dbReference type="GO" id="GO:0034257">
    <property type="term" value="F:nicotinamide riboside transmembrane transporter activity"/>
    <property type="evidence" value="ECO:0007669"/>
    <property type="project" value="InterPro"/>
</dbReference>
<dbReference type="OrthoDB" id="9791248at2"/>